<dbReference type="InterPro" id="IPR036770">
    <property type="entry name" value="Ankyrin_rpt-contain_sf"/>
</dbReference>
<evidence type="ECO:0000256" key="3">
    <source>
        <dbReference type="PROSITE-ProRule" id="PRU00023"/>
    </source>
</evidence>
<feature type="compositionally biased region" description="Basic and acidic residues" evidence="4">
    <location>
        <begin position="25"/>
        <end position="34"/>
    </location>
</feature>
<feature type="region of interest" description="Disordered" evidence="4">
    <location>
        <begin position="1"/>
        <end position="34"/>
    </location>
</feature>
<proteinExistence type="predicted"/>
<protein>
    <submittedName>
        <fullName evidence="5">Uncharacterized protein</fullName>
    </submittedName>
</protein>
<keyword evidence="1" id="KW-0677">Repeat</keyword>
<feature type="compositionally biased region" description="Acidic residues" evidence="4">
    <location>
        <begin position="104"/>
        <end position="116"/>
    </location>
</feature>
<dbReference type="Gene3D" id="1.25.40.20">
    <property type="entry name" value="Ankyrin repeat-containing domain"/>
    <property type="match status" value="1"/>
</dbReference>
<feature type="region of interest" description="Disordered" evidence="4">
    <location>
        <begin position="68"/>
        <end position="125"/>
    </location>
</feature>
<keyword evidence="2 3" id="KW-0040">ANK repeat</keyword>
<dbReference type="SMART" id="SM00248">
    <property type="entry name" value="ANK"/>
    <property type="match status" value="4"/>
</dbReference>
<evidence type="ECO:0000313" key="6">
    <source>
        <dbReference type="Proteomes" id="UP001363151"/>
    </source>
</evidence>
<feature type="repeat" description="ANK" evidence="3">
    <location>
        <begin position="330"/>
        <end position="362"/>
    </location>
</feature>
<feature type="compositionally biased region" description="Acidic residues" evidence="4">
    <location>
        <begin position="84"/>
        <end position="96"/>
    </location>
</feature>
<sequence length="457" mass="47492">MSEVPAPESPPPPAKSPPVTPTHDPLLDRPVELNIRDDEHFDEVAAHVKALLEKAAALGNREALWRLGRLSEKEAFGPQQKVELEDEEDEEEEEEGAGGGARPEEEEEEEDDDDDDAGRRRRRRRLPRGEAVPERMKRLVLLLVARRRRAPVVGGRAPAAGVSGAAPGARAGGALPGVAAAERRGALDAKLKFARHVLGLADATDLLLSTRARLASVPLAVLAAPARGSRARGRRRRVRGAADAVCGGGASHDDFCAYFGLRATPAAPSGASRRVLAASMDVDALDARGASPLHYAACGVRGNAVGVGGELGALDLLLELGADARRATYDGNTVLMWAAWAGGPGAVRRILAAGADLAARNDRGCTAAHWACAGGDVATVRLLGGLGVDFSAPNDAGHTPLEHAVAYKRVAAAEWLVAAGVVDTSAVEYAARLAALDGDGDRAAISTALGAFAMPPI</sequence>
<feature type="repeat" description="ANK" evidence="3">
    <location>
        <begin position="363"/>
        <end position="395"/>
    </location>
</feature>
<dbReference type="InterPro" id="IPR002110">
    <property type="entry name" value="Ankyrin_rpt"/>
</dbReference>
<evidence type="ECO:0000256" key="4">
    <source>
        <dbReference type="SAM" id="MobiDB-lite"/>
    </source>
</evidence>
<dbReference type="EMBL" id="JBBJCI010000034">
    <property type="protein sequence ID" value="KAK7253871.1"/>
    <property type="molecule type" value="Genomic_DNA"/>
</dbReference>
<gene>
    <name evidence="5" type="ORF">SO694_00002886</name>
</gene>
<evidence type="ECO:0000256" key="2">
    <source>
        <dbReference type="ARBA" id="ARBA00023043"/>
    </source>
</evidence>
<keyword evidence="6" id="KW-1185">Reference proteome</keyword>
<dbReference type="PROSITE" id="PS50088">
    <property type="entry name" value="ANK_REPEAT"/>
    <property type="match status" value="2"/>
</dbReference>
<evidence type="ECO:0000313" key="5">
    <source>
        <dbReference type="EMBL" id="KAK7253871.1"/>
    </source>
</evidence>
<name>A0ABR1GDJ3_AURAN</name>
<reference evidence="5 6" key="1">
    <citation type="submission" date="2024-03" db="EMBL/GenBank/DDBJ databases">
        <title>Aureococcus anophagefferens CCMP1851 and Kratosvirus quantuckense: Draft genome of a second virus-susceptible host strain in the model system.</title>
        <authorList>
            <person name="Chase E."/>
            <person name="Truchon A.R."/>
            <person name="Schepens W."/>
            <person name="Wilhelm S.W."/>
        </authorList>
    </citation>
    <scope>NUCLEOTIDE SEQUENCE [LARGE SCALE GENOMIC DNA]</scope>
    <source>
        <strain evidence="5 6">CCMP1851</strain>
    </source>
</reference>
<dbReference type="PROSITE" id="PS50297">
    <property type="entry name" value="ANK_REP_REGION"/>
    <property type="match status" value="1"/>
</dbReference>
<accession>A0ABR1GDJ3</accession>
<dbReference type="PANTHER" id="PTHR24171:SF8">
    <property type="entry name" value="BRCA1-ASSOCIATED RING DOMAIN PROTEIN 1"/>
    <property type="match status" value="1"/>
</dbReference>
<comment type="caution">
    <text evidence="5">The sequence shown here is derived from an EMBL/GenBank/DDBJ whole genome shotgun (WGS) entry which is preliminary data.</text>
</comment>
<dbReference type="PANTHER" id="PTHR24171">
    <property type="entry name" value="ANKYRIN REPEAT DOMAIN-CONTAINING PROTEIN 39-RELATED"/>
    <property type="match status" value="1"/>
</dbReference>
<organism evidence="5 6">
    <name type="scientific">Aureococcus anophagefferens</name>
    <name type="common">Harmful bloom alga</name>
    <dbReference type="NCBI Taxonomy" id="44056"/>
    <lineage>
        <taxon>Eukaryota</taxon>
        <taxon>Sar</taxon>
        <taxon>Stramenopiles</taxon>
        <taxon>Ochrophyta</taxon>
        <taxon>Pelagophyceae</taxon>
        <taxon>Pelagomonadales</taxon>
        <taxon>Pelagomonadaceae</taxon>
        <taxon>Aureococcus</taxon>
    </lineage>
</organism>
<dbReference type="Proteomes" id="UP001363151">
    <property type="component" value="Unassembled WGS sequence"/>
</dbReference>
<dbReference type="Pfam" id="PF12796">
    <property type="entry name" value="Ank_2"/>
    <property type="match status" value="1"/>
</dbReference>
<feature type="compositionally biased region" description="Pro residues" evidence="4">
    <location>
        <begin position="7"/>
        <end position="20"/>
    </location>
</feature>
<evidence type="ECO:0000256" key="1">
    <source>
        <dbReference type="ARBA" id="ARBA00022737"/>
    </source>
</evidence>
<dbReference type="SUPFAM" id="SSF48403">
    <property type="entry name" value="Ankyrin repeat"/>
    <property type="match status" value="1"/>
</dbReference>